<evidence type="ECO:0000259" key="2">
    <source>
        <dbReference type="Pfam" id="PF04577"/>
    </source>
</evidence>
<dbReference type="VEuPathDB" id="TrichDB:TVAG_351350"/>
<feature type="signal peptide" evidence="1">
    <location>
        <begin position="1"/>
        <end position="17"/>
    </location>
</feature>
<dbReference type="InParanoid" id="A2DZL9"/>
<reference evidence="3" key="1">
    <citation type="submission" date="2006-10" db="EMBL/GenBank/DDBJ databases">
        <authorList>
            <person name="Amadeo P."/>
            <person name="Zhao Q."/>
            <person name="Wortman J."/>
            <person name="Fraser-Liggett C."/>
            <person name="Carlton J."/>
        </authorList>
    </citation>
    <scope>NUCLEOTIDE SEQUENCE</scope>
    <source>
        <strain evidence="3">G3</strain>
    </source>
</reference>
<feature type="domain" description="Glycosyltransferase 61 catalytic" evidence="2">
    <location>
        <begin position="161"/>
        <end position="334"/>
    </location>
</feature>
<dbReference type="KEGG" id="tva:4772075"/>
<gene>
    <name evidence="3" type="ORF">TVAG_351350</name>
</gene>
<protein>
    <recommendedName>
        <fullName evidence="2">Glycosyltransferase 61 catalytic domain-containing protein</fullName>
    </recommendedName>
</protein>
<name>A2DZL9_TRIV3</name>
<evidence type="ECO:0000313" key="3">
    <source>
        <dbReference type="EMBL" id="EAY14087.1"/>
    </source>
</evidence>
<keyword evidence="1" id="KW-0732">Signal</keyword>
<dbReference type="RefSeq" id="XP_001326310.1">
    <property type="nucleotide sequence ID" value="XM_001326275.1"/>
</dbReference>
<reference evidence="3" key="2">
    <citation type="journal article" date="2007" name="Science">
        <title>Draft genome sequence of the sexually transmitted pathogen Trichomonas vaginalis.</title>
        <authorList>
            <person name="Carlton J.M."/>
            <person name="Hirt R.P."/>
            <person name="Silva J.C."/>
            <person name="Delcher A.L."/>
            <person name="Schatz M."/>
            <person name="Zhao Q."/>
            <person name="Wortman J.R."/>
            <person name="Bidwell S.L."/>
            <person name="Alsmark U.C.M."/>
            <person name="Besteiro S."/>
            <person name="Sicheritz-Ponten T."/>
            <person name="Noel C.J."/>
            <person name="Dacks J.B."/>
            <person name="Foster P.G."/>
            <person name="Simillion C."/>
            <person name="Van de Peer Y."/>
            <person name="Miranda-Saavedra D."/>
            <person name="Barton G.J."/>
            <person name="Westrop G.D."/>
            <person name="Mueller S."/>
            <person name="Dessi D."/>
            <person name="Fiori P.L."/>
            <person name="Ren Q."/>
            <person name="Paulsen I."/>
            <person name="Zhang H."/>
            <person name="Bastida-Corcuera F.D."/>
            <person name="Simoes-Barbosa A."/>
            <person name="Brown M.T."/>
            <person name="Hayes R.D."/>
            <person name="Mukherjee M."/>
            <person name="Okumura C.Y."/>
            <person name="Schneider R."/>
            <person name="Smith A.J."/>
            <person name="Vanacova S."/>
            <person name="Villalvazo M."/>
            <person name="Haas B.J."/>
            <person name="Pertea M."/>
            <person name="Feldblyum T.V."/>
            <person name="Utterback T.R."/>
            <person name="Shu C.L."/>
            <person name="Osoegawa K."/>
            <person name="de Jong P.J."/>
            <person name="Hrdy I."/>
            <person name="Horvathova L."/>
            <person name="Zubacova Z."/>
            <person name="Dolezal P."/>
            <person name="Malik S.B."/>
            <person name="Logsdon J.M. Jr."/>
            <person name="Henze K."/>
            <person name="Gupta A."/>
            <person name="Wang C.C."/>
            <person name="Dunne R.L."/>
            <person name="Upcroft J.A."/>
            <person name="Upcroft P."/>
            <person name="White O."/>
            <person name="Salzberg S.L."/>
            <person name="Tang P."/>
            <person name="Chiu C.-H."/>
            <person name="Lee Y.-S."/>
            <person name="Embley T.M."/>
            <person name="Coombs G.H."/>
            <person name="Mottram J.C."/>
            <person name="Tachezy J."/>
            <person name="Fraser-Liggett C.M."/>
            <person name="Johnson P.J."/>
        </authorList>
    </citation>
    <scope>NUCLEOTIDE SEQUENCE [LARGE SCALE GENOMIC DNA]</scope>
    <source>
        <strain evidence="3">G3</strain>
    </source>
</reference>
<evidence type="ECO:0000256" key="1">
    <source>
        <dbReference type="SAM" id="SignalP"/>
    </source>
</evidence>
<accession>A2DZL9</accession>
<dbReference type="EMBL" id="DS113275">
    <property type="protein sequence ID" value="EAY14087.1"/>
    <property type="molecule type" value="Genomic_DNA"/>
</dbReference>
<organism evidence="3 4">
    <name type="scientific">Trichomonas vaginalis (strain ATCC PRA-98 / G3)</name>
    <dbReference type="NCBI Taxonomy" id="412133"/>
    <lineage>
        <taxon>Eukaryota</taxon>
        <taxon>Metamonada</taxon>
        <taxon>Parabasalia</taxon>
        <taxon>Trichomonadida</taxon>
        <taxon>Trichomonadidae</taxon>
        <taxon>Trichomonas</taxon>
    </lineage>
</organism>
<dbReference type="Pfam" id="PF04577">
    <property type="entry name" value="Glyco_transf_61"/>
    <property type="match status" value="1"/>
</dbReference>
<evidence type="ECO:0000313" key="4">
    <source>
        <dbReference type="Proteomes" id="UP000001542"/>
    </source>
</evidence>
<dbReference type="AlphaFoldDB" id="A2DZL9"/>
<dbReference type="VEuPathDB" id="TrichDB:TVAGG3_0260830"/>
<proteinExistence type="predicted"/>
<dbReference type="Proteomes" id="UP000001542">
    <property type="component" value="Unassembled WGS sequence"/>
</dbReference>
<feature type="chain" id="PRO_5002643052" description="Glycosyltransferase 61 catalytic domain-containing protein" evidence="1">
    <location>
        <begin position="18"/>
        <end position="405"/>
    </location>
</feature>
<dbReference type="InterPro" id="IPR049625">
    <property type="entry name" value="Glyco_transf_61_cat"/>
</dbReference>
<keyword evidence="4" id="KW-1185">Reference proteome</keyword>
<sequence>MIWSYISLLFCCAFVLSELYIASEISVVANADVWFCSVEIKRKFSKTKNILNSNLIREYTYNISQKVLNTNSLFVINQKSDNIDYEIEPDHHYQVFNFVSGHFYHLRSSYVQHSLHIISNRKEIVPIEPKIVSFIHRPSNGRIIGSYEHVIATGHLYSYNYGHFIGDFLCPLMAMPDEILQKSYIFGKARLNFVNEFFKCLGFEGKYIEAGDREWIYAENLYVTANPNPHCAHFGPLYKKLGDIIKKSLNIYDVIPNRYIVANRKSHMRVIHNVENLTKALQQSFPENKYEIVVDEKMTLEESAKIFGYAKFMFMVVGSNCFKSLVINPKAVIVLVGTKVYDNSAINVIGSNGNKIVFYVEPKVEHAGYSYNIFNISMAIKASSIANYYIEHGCFPNDPVGSVVV</sequence>
<dbReference type="GO" id="GO:0016757">
    <property type="term" value="F:glycosyltransferase activity"/>
    <property type="evidence" value="ECO:0000318"/>
    <property type="project" value="GO_Central"/>
</dbReference>